<evidence type="ECO:0000313" key="2">
    <source>
        <dbReference type="Proteomes" id="UP000095350"/>
    </source>
</evidence>
<dbReference type="AlphaFoldDB" id="A0A173T5E2"/>
<dbReference type="PaxDb" id="166486-ERS852572_01336"/>
<protein>
    <submittedName>
        <fullName evidence="1">Uncharacterized protein</fullName>
    </submittedName>
</protein>
<dbReference type="RefSeq" id="WP_055193880.1">
    <property type="nucleotide sequence ID" value="NZ_CABIYH010000008.1"/>
</dbReference>
<gene>
    <name evidence="1" type="ORF">ERS852572_01336</name>
</gene>
<organism evidence="1 2">
    <name type="scientific">Roseburia intestinalis</name>
    <dbReference type="NCBI Taxonomy" id="166486"/>
    <lineage>
        <taxon>Bacteria</taxon>
        <taxon>Bacillati</taxon>
        <taxon>Bacillota</taxon>
        <taxon>Clostridia</taxon>
        <taxon>Lachnospirales</taxon>
        <taxon>Lachnospiraceae</taxon>
        <taxon>Roseburia</taxon>
    </lineage>
</organism>
<evidence type="ECO:0000313" key="1">
    <source>
        <dbReference type="EMBL" id="CUM97107.1"/>
    </source>
</evidence>
<dbReference type="EMBL" id="CYXZ01000008">
    <property type="protein sequence ID" value="CUM97107.1"/>
    <property type="molecule type" value="Genomic_DNA"/>
</dbReference>
<reference evidence="1 2" key="1">
    <citation type="submission" date="2015-09" db="EMBL/GenBank/DDBJ databases">
        <authorList>
            <consortium name="Pathogen Informatics"/>
        </authorList>
    </citation>
    <scope>NUCLEOTIDE SEQUENCE [LARGE SCALE GENOMIC DNA]</scope>
    <source>
        <strain evidence="1 2">2789STDY5834960</strain>
    </source>
</reference>
<proteinExistence type="predicted"/>
<sequence length="218" mass="25419">MSGMLNRNILRALYRANFEKIITYILDICALIVKDYEERQLKLPNDENKIRSIMLEEYMNKQKAAHGMSGYKFELEVPENYAGSGQHIGRVDIRILLKSDFEKDDAYYIIECKRIDGSSDLNKKYVKEGVARFVTEKYSSYYGRNIMLGFVVKKIDISSNVKLIEEIQNADLSQQMHGNFEFIESKDVTESYKCMYQIQSGEIELCHIFSDYSSIMEK</sequence>
<dbReference type="OrthoDB" id="1095187at2"/>
<dbReference type="STRING" id="166486.ERS852572_01336"/>
<dbReference type="Proteomes" id="UP000095350">
    <property type="component" value="Unassembled WGS sequence"/>
</dbReference>
<name>A0A173T5E2_9FIRM</name>
<accession>A0A173T5E2</accession>